<accession>A0A2Z6ZRZ0</accession>
<name>A0A2Z6ZRZ0_9LAMI</name>
<dbReference type="EMBL" id="KV177585">
    <property type="protein sequence ID" value="KZT75912.1"/>
    <property type="molecule type" value="Genomic_DNA"/>
</dbReference>
<reference evidence="1 2" key="1">
    <citation type="journal article" date="2015" name="Proc. Natl. Acad. Sci. U.S.A.">
        <title>The resurrection genome of Boea hygrometrica: A blueprint for survival of dehydration.</title>
        <authorList>
            <person name="Xiao L."/>
            <person name="Yang G."/>
            <person name="Zhang L."/>
            <person name="Yang X."/>
            <person name="Zhao S."/>
            <person name="Ji Z."/>
            <person name="Zhou Q."/>
            <person name="Hu M."/>
            <person name="Wang Y."/>
            <person name="Chen M."/>
            <person name="Xu Y."/>
            <person name="Jin H."/>
            <person name="Xiao X."/>
            <person name="Hu G."/>
            <person name="Bao F."/>
            <person name="Hu Y."/>
            <person name="Wan P."/>
            <person name="Li L."/>
            <person name="Deng X."/>
            <person name="Kuang T."/>
            <person name="Xiang C."/>
            <person name="Zhu J.K."/>
            <person name="Oliver M.J."/>
            <person name="He Y."/>
        </authorList>
    </citation>
    <scope>NUCLEOTIDE SEQUENCE [LARGE SCALE GENOMIC DNA]</scope>
    <source>
        <strain evidence="2">cv. XS01</strain>
    </source>
</reference>
<keyword evidence="2" id="KW-1185">Reference proteome</keyword>
<proteinExistence type="predicted"/>
<evidence type="ECO:0000313" key="2">
    <source>
        <dbReference type="Proteomes" id="UP000250235"/>
    </source>
</evidence>
<dbReference type="AlphaFoldDB" id="A0A2Z6ZRZ0"/>
<dbReference type="Proteomes" id="UP000250235">
    <property type="component" value="Unassembled WGS sequence"/>
</dbReference>
<organism evidence="1 2">
    <name type="scientific">Dorcoceras hygrometricum</name>
    <dbReference type="NCBI Taxonomy" id="472368"/>
    <lineage>
        <taxon>Eukaryota</taxon>
        <taxon>Viridiplantae</taxon>
        <taxon>Streptophyta</taxon>
        <taxon>Embryophyta</taxon>
        <taxon>Tracheophyta</taxon>
        <taxon>Spermatophyta</taxon>
        <taxon>Magnoliopsida</taxon>
        <taxon>eudicotyledons</taxon>
        <taxon>Gunneridae</taxon>
        <taxon>Pentapetalae</taxon>
        <taxon>asterids</taxon>
        <taxon>lamiids</taxon>
        <taxon>Lamiales</taxon>
        <taxon>Gesneriaceae</taxon>
        <taxon>Didymocarpoideae</taxon>
        <taxon>Trichosporeae</taxon>
        <taxon>Loxocarpinae</taxon>
        <taxon>Dorcoceras</taxon>
    </lineage>
</organism>
<gene>
    <name evidence="1" type="ORF">F511_47063</name>
</gene>
<evidence type="ECO:0000313" key="1">
    <source>
        <dbReference type="EMBL" id="KZT75912.1"/>
    </source>
</evidence>
<protein>
    <submittedName>
        <fullName evidence="1">Uncharacterized protein</fullName>
    </submittedName>
</protein>
<sequence length="122" mass="13297">MQHATINAMKCMRAIKDRIARPAYRLANHLKRASIPRTANQPVEIIGPCSSGPVSPSHLCGRHSNPTVTTPMIALDFSDTTHLSASHNVALNQVVNPSVNQAQDVCMYANSIFNAQCIQFNT</sequence>